<name>A0ABT0AWH0_9SPHN</name>
<reference evidence="1" key="1">
    <citation type="submission" date="2022-03" db="EMBL/GenBank/DDBJ databases">
        <title>Identification of a novel bacterium isolated from mangrove sediments.</title>
        <authorList>
            <person name="Pan X."/>
        </authorList>
    </citation>
    <scope>NUCLEOTIDE SEQUENCE</scope>
    <source>
        <strain evidence="1">B2580</strain>
    </source>
</reference>
<gene>
    <name evidence="1" type="ORF">MTR64_01115</name>
</gene>
<comment type="caution">
    <text evidence="1">The sequence shown here is derived from an EMBL/GenBank/DDBJ whole genome shotgun (WGS) entry which is preliminary data.</text>
</comment>
<dbReference type="Proteomes" id="UP001162880">
    <property type="component" value="Unassembled WGS sequence"/>
</dbReference>
<dbReference type="Gene3D" id="3.40.50.300">
    <property type="entry name" value="P-loop containing nucleotide triphosphate hydrolases"/>
    <property type="match status" value="1"/>
</dbReference>
<proteinExistence type="predicted"/>
<evidence type="ECO:0000313" key="1">
    <source>
        <dbReference type="EMBL" id="MCJ2177154.1"/>
    </source>
</evidence>
<sequence length="223" mass="24222">MAGTGKILLLTGSTGAGKTTTCNLLVDQLDGLWLHFGIDLFLGRVMPRKFVDGGRCSDEGVHGAPDDPNDPEGPWHLDMGLHGVPVIHSFHRMAAAAVRDGQNLVIDHIATVDPPLLQHCVAAFAGLPVFFVALKPPPEVSPLRIDARLESIVASLGREHAVRNSEAKKRVAQSLYEQIFAHDVFDLVIDTERHAPEEVAAQIMARMGDCEGAAFPELARRFR</sequence>
<dbReference type="InterPro" id="IPR027417">
    <property type="entry name" value="P-loop_NTPase"/>
</dbReference>
<dbReference type="RefSeq" id="WP_243989904.1">
    <property type="nucleotide sequence ID" value="NZ_JALHLE010000001.1"/>
</dbReference>
<dbReference type="EMBL" id="JALHLE010000001">
    <property type="protein sequence ID" value="MCJ2177154.1"/>
    <property type="molecule type" value="Genomic_DNA"/>
</dbReference>
<protein>
    <submittedName>
        <fullName evidence="1">Chloramphenicol phosphotransferase CPT family protein</fullName>
    </submittedName>
</protein>
<keyword evidence="2" id="KW-1185">Reference proteome</keyword>
<organism evidence="1 2">
    <name type="scientific">Novosphingobium album</name>
    <name type="common">ex Hu et al. 2023</name>
    <dbReference type="NCBI Taxonomy" id="2930093"/>
    <lineage>
        <taxon>Bacteria</taxon>
        <taxon>Pseudomonadati</taxon>
        <taxon>Pseudomonadota</taxon>
        <taxon>Alphaproteobacteria</taxon>
        <taxon>Sphingomonadales</taxon>
        <taxon>Sphingomonadaceae</taxon>
        <taxon>Novosphingobium</taxon>
    </lineage>
</organism>
<evidence type="ECO:0000313" key="2">
    <source>
        <dbReference type="Proteomes" id="UP001162880"/>
    </source>
</evidence>
<accession>A0ABT0AWH0</accession>
<dbReference type="Pfam" id="PF07931">
    <property type="entry name" value="CPT"/>
    <property type="match status" value="1"/>
</dbReference>
<dbReference type="SUPFAM" id="SSF52540">
    <property type="entry name" value="P-loop containing nucleoside triphosphate hydrolases"/>
    <property type="match status" value="1"/>
</dbReference>